<dbReference type="Gene3D" id="1.10.1740.10">
    <property type="match status" value="1"/>
</dbReference>
<dbReference type="InterPro" id="IPR013325">
    <property type="entry name" value="RNA_pol_sigma_r2"/>
</dbReference>
<dbReference type="InterPro" id="IPR013249">
    <property type="entry name" value="RNA_pol_sigma70_r4_t2"/>
</dbReference>
<keyword evidence="3" id="KW-0731">Sigma factor</keyword>
<dbReference type="PANTHER" id="PTHR43133:SF62">
    <property type="entry name" value="RNA POLYMERASE SIGMA FACTOR SIGZ"/>
    <property type="match status" value="1"/>
</dbReference>
<dbReference type="InterPro" id="IPR039425">
    <property type="entry name" value="RNA_pol_sigma-70-like"/>
</dbReference>
<dbReference type="GO" id="GO:0003677">
    <property type="term" value="F:DNA binding"/>
    <property type="evidence" value="ECO:0007669"/>
    <property type="project" value="InterPro"/>
</dbReference>
<dbReference type="GO" id="GO:0006352">
    <property type="term" value="P:DNA-templated transcription initiation"/>
    <property type="evidence" value="ECO:0007669"/>
    <property type="project" value="InterPro"/>
</dbReference>
<evidence type="ECO:0000256" key="3">
    <source>
        <dbReference type="ARBA" id="ARBA00023082"/>
    </source>
</evidence>
<sequence length="180" mass="20869">MQSDCILEAWRNHETELRAYLIHRLRDAYAADDLLQVIFLKVIQQNTNFCTLDNTRAWLFQIARNALTDQFRLAKPFTELSDDMAVTEANDRDPVDELDACIVRNLSEMSKDDREILEQCDLLGIKQQTYAATHDLSLTAVKSRLLRARKRLRLAITKHCQVNFDEFGKVCCHTPRDQSP</sequence>
<organism evidence="7">
    <name type="scientific">mine drainage metagenome</name>
    <dbReference type="NCBI Taxonomy" id="410659"/>
    <lineage>
        <taxon>unclassified sequences</taxon>
        <taxon>metagenomes</taxon>
        <taxon>ecological metagenomes</taxon>
    </lineage>
</organism>
<feature type="domain" description="RNA polymerase sigma factor 70 region 4 type 2" evidence="6">
    <location>
        <begin position="101"/>
        <end position="152"/>
    </location>
</feature>
<dbReference type="InterPro" id="IPR036388">
    <property type="entry name" value="WH-like_DNA-bd_sf"/>
</dbReference>
<dbReference type="Pfam" id="PF08281">
    <property type="entry name" value="Sigma70_r4_2"/>
    <property type="match status" value="1"/>
</dbReference>
<dbReference type="Pfam" id="PF04542">
    <property type="entry name" value="Sigma70_r2"/>
    <property type="match status" value="1"/>
</dbReference>
<dbReference type="InterPro" id="IPR007627">
    <property type="entry name" value="RNA_pol_sigma70_r2"/>
</dbReference>
<evidence type="ECO:0000313" key="7">
    <source>
        <dbReference type="EMBL" id="CBI09703.1"/>
    </source>
</evidence>
<reference evidence="7" key="1">
    <citation type="submission" date="2009-10" db="EMBL/GenBank/DDBJ databases">
        <title>Diversity of trophic interactions inside an arsenic-rich microbial ecosystem.</title>
        <authorList>
            <person name="Bertin P.N."/>
            <person name="Heinrich-Salmeron A."/>
            <person name="Pelletier E."/>
            <person name="Goulhen-Chollet F."/>
            <person name="Arsene-Ploetze F."/>
            <person name="Gallien S."/>
            <person name="Calteau A."/>
            <person name="Vallenet D."/>
            <person name="Casiot C."/>
            <person name="Chane-Woon-Ming B."/>
            <person name="Giloteaux L."/>
            <person name="Barakat M."/>
            <person name="Bonnefoy V."/>
            <person name="Bruneel O."/>
            <person name="Chandler M."/>
            <person name="Cleiss J."/>
            <person name="Duran R."/>
            <person name="Elbaz-Poulichet F."/>
            <person name="Fonknechten N."/>
            <person name="Lauga B."/>
            <person name="Mornico D."/>
            <person name="Ortet P."/>
            <person name="Schaeffer C."/>
            <person name="Siguier P."/>
            <person name="Alexander Thil Smith A."/>
            <person name="Van Dorsselaer A."/>
            <person name="Weissenbach J."/>
            <person name="Medigue C."/>
            <person name="Le Paslier D."/>
        </authorList>
    </citation>
    <scope>NUCLEOTIDE SEQUENCE</scope>
</reference>
<proteinExistence type="inferred from homology"/>
<evidence type="ECO:0000256" key="2">
    <source>
        <dbReference type="ARBA" id="ARBA00023015"/>
    </source>
</evidence>
<keyword evidence="2" id="KW-0805">Transcription regulation</keyword>
<evidence type="ECO:0000256" key="1">
    <source>
        <dbReference type="ARBA" id="ARBA00010641"/>
    </source>
</evidence>
<dbReference type="InterPro" id="IPR013324">
    <property type="entry name" value="RNA_pol_sigma_r3/r4-like"/>
</dbReference>
<dbReference type="EMBL" id="CABR01000046">
    <property type="protein sequence ID" value="CBI09703.1"/>
    <property type="molecule type" value="Genomic_DNA"/>
</dbReference>
<dbReference type="NCBIfam" id="TIGR02937">
    <property type="entry name" value="sigma70-ECF"/>
    <property type="match status" value="1"/>
</dbReference>
<evidence type="ECO:0000259" key="6">
    <source>
        <dbReference type="Pfam" id="PF08281"/>
    </source>
</evidence>
<name>E6QR32_9ZZZZ</name>
<dbReference type="GO" id="GO:0016987">
    <property type="term" value="F:sigma factor activity"/>
    <property type="evidence" value="ECO:0007669"/>
    <property type="project" value="UniProtKB-KW"/>
</dbReference>
<accession>E6QR32</accession>
<dbReference type="AlphaFoldDB" id="E6QR32"/>
<gene>
    <name evidence="7" type="ORF">CARN7_0443</name>
</gene>
<dbReference type="Gene3D" id="1.10.10.10">
    <property type="entry name" value="Winged helix-like DNA-binding domain superfamily/Winged helix DNA-binding domain"/>
    <property type="match status" value="1"/>
</dbReference>
<keyword evidence="4" id="KW-0804">Transcription</keyword>
<dbReference type="InterPro" id="IPR014284">
    <property type="entry name" value="RNA_pol_sigma-70_dom"/>
</dbReference>
<comment type="caution">
    <text evidence="7">The sequence shown here is derived from an EMBL/GenBank/DDBJ whole genome shotgun (WGS) entry which is preliminary data.</text>
</comment>
<protein>
    <submittedName>
        <fullName evidence="7">RNA polymerase sigma factor</fullName>
    </submittedName>
</protein>
<feature type="domain" description="RNA polymerase sigma-70 region 2" evidence="5">
    <location>
        <begin position="11"/>
        <end position="72"/>
    </location>
</feature>
<comment type="similarity">
    <text evidence="1">Belongs to the sigma-70 factor family. ECF subfamily.</text>
</comment>
<dbReference type="PANTHER" id="PTHR43133">
    <property type="entry name" value="RNA POLYMERASE ECF-TYPE SIGMA FACTO"/>
    <property type="match status" value="1"/>
</dbReference>
<dbReference type="SUPFAM" id="SSF88946">
    <property type="entry name" value="Sigma2 domain of RNA polymerase sigma factors"/>
    <property type="match status" value="1"/>
</dbReference>
<dbReference type="SUPFAM" id="SSF88659">
    <property type="entry name" value="Sigma3 and sigma4 domains of RNA polymerase sigma factors"/>
    <property type="match status" value="1"/>
</dbReference>
<evidence type="ECO:0000256" key="4">
    <source>
        <dbReference type="ARBA" id="ARBA00023163"/>
    </source>
</evidence>
<evidence type="ECO:0000259" key="5">
    <source>
        <dbReference type="Pfam" id="PF04542"/>
    </source>
</evidence>